<name>X1A180_9ZZZZ</name>
<protein>
    <recommendedName>
        <fullName evidence="4">Succinyl-CoA synthetase-like flavodoxin domain-containing protein</fullName>
    </recommendedName>
</protein>
<organism evidence="5">
    <name type="scientific">marine sediment metagenome</name>
    <dbReference type="NCBI Taxonomy" id="412755"/>
    <lineage>
        <taxon>unclassified sequences</taxon>
        <taxon>metagenomes</taxon>
        <taxon>ecological metagenomes</taxon>
    </lineage>
</organism>
<dbReference type="GO" id="GO:0016874">
    <property type="term" value="F:ligase activity"/>
    <property type="evidence" value="ECO:0007669"/>
    <property type="project" value="UniProtKB-KW"/>
</dbReference>
<evidence type="ECO:0000259" key="4">
    <source>
        <dbReference type="Pfam" id="PF13607"/>
    </source>
</evidence>
<dbReference type="InterPro" id="IPR051538">
    <property type="entry name" value="Acyl-CoA_Synth/Transferase"/>
</dbReference>
<dbReference type="Pfam" id="PF13607">
    <property type="entry name" value="Succ_CoA_lig"/>
    <property type="match status" value="1"/>
</dbReference>
<comment type="caution">
    <text evidence="5">The sequence shown here is derived from an EMBL/GenBank/DDBJ whole genome shotgun (WGS) entry which is preliminary data.</text>
</comment>
<gene>
    <name evidence="5" type="ORF">S01H4_16200</name>
</gene>
<reference evidence="5" key="1">
    <citation type="journal article" date="2014" name="Front. Microbiol.">
        <title>High frequency of phylogenetically diverse reductive dehalogenase-homologous genes in deep subseafloor sedimentary metagenomes.</title>
        <authorList>
            <person name="Kawai M."/>
            <person name="Futagami T."/>
            <person name="Toyoda A."/>
            <person name="Takaki Y."/>
            <person name="Nishi S."/>
            <person name="Hori S."/>
            <person name="Arai W."/>
            <person name="Tsubouchi T."/>
            <person name="Morono Y."/>
            <person name="Uchiyama I."/>
            <person name="Ito T."/>
            <person name="Fujiyama A."/>
            <person name="Inagaki F."/>
            <person name="Takami H."/>
        </authorList>
    </citation>
    <scope>NUCLEOTIDE SEQUENCE</scope>
    <source>
        <strain evidence="5">Expedition CK06-06</strain>
    </source>
</reference>
<keyword evidence="2" id="KW-0547">Nucleotide-binding</keyword>
<proteinExistence type="predicted"/>
<evidence type="ECO:0000256" key="2">
    <source>
        <dbReference type="ARBA" id="ARBA00022741"/>
    </source>
</evidence>
<dbReference type="PANTHER" id="PTHR43334:SF1">
    <property type="entry name" value="3-HYDROXYPROPIONATE--COA LIGASE [ADP-FORMING]"/>
    <property type="match status" value="1"/>
</dbReference>
<dbReference type="GO" id="GO:0005524">
    <property type="term" value="F:ATP binding"/>
    <property type="evidence" value="ECO:0007669"/>
    <property type="project" value="UniProtKB-KW"/>
</dbReference>
<evidence type="ECO:0000256" key="1">
    <source>
        <dbReference type="ARBA" id="ARBA00022598"/>
    </source>
</evidence>
<keyword evidence="1" id="KW-0436">Ligase</keyword>
<feature type="domain" description="Succinyl-CoA synthetase-like flavodoxin" evidence="4">
    <location>
        <begin position="2"/>
        <end position="77"/>
    </location>
</feature>
<dbReference type="PANTHER" id="PTHR43334">
    <property type="entry name" value="ACETATE--COA LIGASE [ADP-FORMING]"/>
    <property type="match status" value="1"/>
</dbReference>
<dbReference type="InterPro" id="IPR032875">
    <property type="entry name" value="Succ_CoA_lig_flav_dom"/>
</dbReference>
<sequence>GLYIEGVKDGRAFMNSIKACNKPVLVVKAGRSKAGARATASHTGSMAGSDKIYDAAIKQAGGIRCRDIIELFDMARAVSGQPPAQGNRIGIITNGGGAWHSSYRCL</sequence>
<dbReference type="AlphaFoldDB" id="X1A180"/>
<feature type="non-terminal residue" evidence="5">
    <location>
        <position position="1"/>
    </location>
</feature>
<accession>X1A180</accession>
<dbReference type="Gene3D" id="3.40.50.261">
    <property type="entry name" value="Succinyl-CoA synthetase domains"/>
    <property type="match status" value="1"/>
</dbReference>
<evidence type="ECO:0000313" key="5">
    <source>
        <dbReference type="EMBL" id="GAG54051.1"/>
    </source>
</evidence>
<evidence type="ECO:0000256" key="3">
    <source>
        <dbReference type="ARBA" id="ARBA00022840"/>
    </source>
</evidence>
<keyword evidence="3" id="KW-0067">ATP-binding</keyword>
<dbReference type="InterPro" id="IPR016102">
    <property type="entry name" value="Succinyl-CoA_synth-like"/>
</dbReference>
<dbReference type="EMBL" id="BART01007097">
    <property type="protein sequence ID" value="GAG54051.1"/>
    <property type="molecule type" value="Genomic_DNA"/>
</dbReference>
<dbReference type="SUPFAM" id="SSF52210">
    <property type="entry name" value="Succinyl-CoA synthetase domains"/>
    <property type="match status" value="1"/>
</dbReference>